<proteinExistence type="predicted"/>
<sequence>MKAYLILNPDEYETFRKECDQRQISHIQVKAQKDRYAATIRTQEQYDYIDHTWNGNIYCYENETRDNFT</sequence>
<gene>
    <name evidence="1" type="ORF">AB840_12145</name>
</gene>
<evidence type="ECO:0000313" key="2">
    <source>
        <dbReference type="Proteomes" id="UP000036503"/>
    </source>
</evidence>
<dbReference type="Proteomes" id="UP000036503">
    <property type="component" value="Unassembled WGS sequence"/>
</dbReference>
<dbReference type="AlphaFoldDB" id="A0A0J6WV61"/>
<comment type="caution">
    <text evidence="1">The sequence shown here is derived from an EMBL/GenBank/DDBJ whole genome shotgun (WGS) entry which is preliminary data.</text>
</comment>
<protein>
    <submittedName>
        <fullName evidence="1">Uncharacterized protein</fullName>
    </submittedName>
</protein>
<dbReference type="PATRIC" id="fig|1122219.3.peg.2406"/>
<dbReference type="EMBL" id="LEKT01000050">
    <property type="protein sequence ID" value="KMO85682.1"/>
    <property type="molecule type" value="Genomic_DNA"/>
</dbReference>
<dbReference type="RefSeq" id="WP_048515114.1">
    <property type="nucleotide sequence ID" value="NZ_FUXD01000040.1"/>
</dbReference>
<keyword evidence="2" id="KW-1185">Reference proteome</keyword>
<evidence type="ECO:0000313" key="1">
    <source>
        <dbReference type="EMBL" id="KMO85682.1"/>
    </source>
</evidence>
<name>A0A0J6WV61_9FIRM</name>
<reference evidence="1 2" key="1">
    <citation type="submission" date="2015-06" db="EMBL/GenBank/DDBJ databases">
        <title>Draft genome sequence of beer spoilage bacterium Megasphaera cerevisiae type strain 20462.</title>
        <authorList>
            <person name="Kutumbaka K."/>
            <person name="Pasmowitz J."/>
            <person name="Mategko J."/>
            <person name="Reyes D."/>
            <person name="Friedrich A."/>
            <person name="Han S."/>
            <person name="Martens-Habbena W."/>
            <person name="Neal-McKinney J."/>
            <person name="Janagama H.K."/>
            <person name="Nadala C."/>
            <person name="Samadpour M."/>
        </authorList>
    </citation>
    <scope>NUCLEOTIDE SEQUENCE [LARGE SCALE GENOMIC DNA]</scope>
    <source>
        <strain evidence="1 2">DSM 20462</strain>
    </source>
</reference>
<dbReference type="InParanoid" id="A0A0J6WV61"/>
<organism evidence="1 2">
    <name type="scientific">Megasphaera cerevisiae DSM 20462</name>
    <dbReference type="NCBI Taxonomy" id="1122219"/>
    <lineage>
        <taxon>Bacteria</taxon>
        <taxon>Bacillati</taxon>
        <taxon>Bacillota</taxon>
        <taxon>Negativicutes</taxon>
        <taxon>Veillonellales</taxon>
        <taxon>Veillonellaceae</taxon>
        <taxon>Megasphaera</taxon>
    </lineage>
</organism>
<accession>A0A0J6WV61</accession>